<keyword evidence="10" id="KW-1185">Reference proteome</keyword>
<evidence type="ECO:0000256" key="1">
    <source>
        <dbReference type="ARBA" id="ARBA00004651"/>
    </source>
</evidence>
<keyword evidence="2 7" id="KW-0813">Transport</keyword>
<evidence type="ECO:0000256" key="6">
    <source>
        <dbReference type="ARBA" id="ARBA00023136"/>
    </source>
</evidence>
<feature type="transmembrane region" description="Helical" evidence="7">
    <location>
        <begin position="212"/>
        <end position="234"/>
    </location>
</feature>
<evidence type="ECO:0000256" key="3">
    <source>
        <dbReference type="ARBA" id="ARBA00022475"/>
    </source>
</evidence>
<evidence type="ECO:0000256" key="5">
    <source>
        <dbReference type="ARBA" id="ARBA00022989"/>
    </source>
</evidence>
<dbReference type="EMBL" id="SZZH01000004">
    <property type="protein sequence ID" value="TKV57854.1"/>
    <property type="molecule type" value="Genomic_DNA"/>
</dbReference>
<dbReference type="InterPro" id="IPR050809">
    <property type="entry name" value="UgpAE/MalFG_permease"/>
</dbReference>
<dbReference type="RefSeq" id="WP_137450938.1">
    <property type="nucleotide sequence ID" value="NZ_SZZH01000004.1"/>
</dbReference>
<evidence type="ECO:0000313" key="9">
    <source>
        <dbReference type="EMBL" id="TKV57854.1"/>
    </source>
</evidence>
<comment type="caution">
    <text evidence="9">The sequence shown here is derived from an EMBL/GenBank/DDBJ whole genome shotgun (WGS) entry which is preliminary data.</text>
</comment>
<dbReference type="GO" id="GO:0055085">
    <property type="term" value="P:transmembrane transport"/>
    <property type="evidence" value="ECO:0007669"/>
    <property type="project" value="InterPro"/>
</dbReference>
<evidence type="ECO:0000256" key="4">
    <source>
        <dbReference type="ARBA" id="ARBA00022692"/>
    </source>
</evidence>
<keyword evidence="4 7" id="KW-0812">Transmembrane</keyword>
<dbReference type="OrthoDB" id="9805974at2"/>
<name>A0A4U6QCM8_9ACTN</name>
<dbReference type="AlphaFoldDB" id="A0A4U6QCM8"/>
<organism evidence="9 10">
    <name type="scientific">Nakamurella flava</name>
    <dbReference type="NCBI Taxonomy" id="2576308"/>
    <lineage>
        <taxon>Bacteria</taxon>
        <taxon>Bacillati</taxon>
        <taxon>Actinomycetota</taxon>
        <taxon>Actinomycetes</taxon>
        <taxon>Nakamurellales</taxon>
        <taxon>Nakamurellaceae</taxon>
        <taxon>Nakamurella</taxon>
    </lineage>
</organism>
<keyword evidence="5 7" id="KW-1133">Transmembrane helix</keyword>
<dbReference type="CDD" id="cd06261">
    <property type="entry name" value="TM_PBP2"/>
    <property type="match status" value="1"/>
</dbReference>
<feature type="transmembrane region" description="Helical" evidence="7">
    <location>
        <begin position="264"/>
        <end position="283"/>
    </location>
</feature>
<dbReference type="Gene3D" id="1.10.3720.10">
    <property type="entry name" value="MetI-like"/>
    <property type="match status" value="1"/>
</dbReference>
<proteinExistence type="inferred from homology"/>
<keyword evidence="3" id="KW-1003">Cell membrane</keyword>
<dbReference type="SUPFAM" id="SSF161098">
    <property type="entry name" value="MetI-like"/>
    <property type="match status" value="1"/>
</dbReference>
<evidence type="ECO:0000259" key="8">
    <source>
        <dbReference type="PROSITE" id="PS50928"/>
    </source>
</evidence>
<feature type="transmembrane region" description="Helical" evidence="7">
    <location>
        <begin position="123"/>
        <end position="143"/>
    </location>
</feature>
<dbReference type="InterPro" id="IPR000515">
    <property type="entry name" value="MetI-like"/>
</dbReference>
<feature type="transmembrane region" description="Helical" evidence="7">
    <location>
        <begin position="14"/>
        <end position="35"/>
    </location>
</feature>
<feature type="domain" description="ABC transmembrane type-1" evidence="8">
    <location>
        <begin position="119"/>
        <end position="336"/>
    </location>
</feature>
<gene>
    <name evidence="9" type="ORF">FDO65_17145</name>
</gene>
<comment type="subcellular location">
    <subcellularLocation>
        <location evidence="1 7">Cell membrane</location>
        <topology evidence="1 7">Multi-pass membrane protein</topology>
    </subcellularLocation>
</comment>
<evidence type="ECO:0000313" key="10">
    <source>
        <dbReference type="Proteomes" id="UP000306985"/>
    </source>
</evidence>
<reference evidence="9 10" key="1">
    <citation type="submission" date="2019-05" db="EMBL/GenBank/DDBJ databases">
        <title>Nakamurella sp. N5BH11, whole genome shotgun sequence.</title>
        <authorList>
            <person name="Tuo L."/>
        </authorList>
    </citation>
    <scope>NUCLEOTIDE SEQUENCE [LARGE SCALE GENOMIC DNA]</scope>
    <source>
        <strain evidence="9 10">N5BH11</strain>
    </source>
</reference>
<dbReference type="Proteomes" id="UP000306985">
    <property type="component" value="Unassembled WGS sequence"/>
</dbReference>
<evidence type="ECO:0000256" key="2">
    <source>
        <dbReference type="ARBA" id="ARBA00022448"/>
    </source>
</evidence>
<sequence>MDWFLQPTSVTDKLLVMVVAIVLFVAIMGLILWAIDRPKVPTWVVVTGFVGPVLAALAVGLLWPAIKTAIQSFQVSQAVLGPNGKPVIDRTTGQRSSELVFSLDNYSRVFSDAGFQKVLINTALWVLLVPILATAIGLIYAVLVDRTRFEKFAKALVFLPMAISMVGASIIWKFVYEYRQAGSPQIGLANQLLVWLGLEPYQFLITEPWNTFFLIIVMIWIQAGFAMTVLSAAIKAVPDDIIEAAQLDGATGFKLFRKVTVPTIRPAVVVVLTTIAMGTLKAFDVVRTMTGGQFGTSVVANEFYTQSFRQGQGGVGVGAALAVILFIIVIPVIAYNVRQMRLVEETR</sequence>
<dbReference type="PANTHER" id="PTHR43227">
    <property type="entry name" value="BLL4140 PROTEIN"/>
    <property type="match status" value="1"/>
</dbReference>
<comment type="similarity">
    <text evidence="7">Belongs to the binding-protein-dependent transport system permease family.</text>
</comment>
<protein>
    <submittedName>
        <fullName evidence="9">Sugar ABC transporter permease</fullName>
    </submittedName>
</protein>
<feature type="transmembrane region" description="Helical" evidence="7">
    <location>
        <begin position="315"/>
        <end position="337"/>
    </location>
</feature>
<dbReference type="GO" id="GO:0005886">
    <property type="term" value="C:plasma membrane"/>
    <property type="evidence" value="ECO:0007669"/>
    <property type="project" value="UniProtKB-SubCell"/>
</dbReference>
<feature type="transmembrane region" description="Helical" evidence="7">
    <location>
        <begin position="42"/>
        <end position="66"/>
    </location>
</feature>
<feature type="transmembrane region" description="Helical" evidence="7">
    <location>
        <begin position="155"/>
        <end position="175"/>
    </location>
</feature>
<dbReference type="Pfam" id="PF00528">
    <property type="entry name" value="BPD_transp_1"/>
    <property type="match status" value="1"/>
</dbReference>
<dbReference type="PROSITE" id="PS50928">
    <property type="entry name" value="ABC_TM1"/>
    <property type="match status" value="1"/>
</dbReference>
<dbReference type="InterPro" id="IPR035906">
    <property type="entry name" value="MetI-like_sf"/>
</dbReference>
<keyword evidence="6 7" id="KW-0472">Membrane</keyword>
<evidence type="ECO:0000256" key="7">
    <source>
        <dbReference type="RuleBase" id="RU363032"/>
    </source>
</evidence>
<accession>A0A4U6QCM8</accession>
<dbReference type="PANTHER" id="PTHR43227:SF8">
    <property type="entry name" value="DIACETYLCHITOBIOSE UPTAKE SYSTEM PERMEASE PROTEIN DASB"/>
    <property type="match status" value="1"/>
</dbReference>